<dbReference type="EnsemblMetazoa" id="AALB006389-RA">
    <property type="protein sequence ID" value="AALB006389-PA"/>
    <property type="gene ID" value="AALB006389"/>
</dbReference>
<keyword evidence="2" id="KW-1185">Reference proteome</keyword>
<reference evidence="1 2" key="1">
    <citation type="journal article" date="2017" name="G3 (Bethesda)">
        <title>The Physical Genome Mapping of Anopheles albimanus Corrected Scaffold Misassemblies and Identified Interarm Rearrangements in Genus Anopheles.</title>
        <authorList>
            <person name="Artemov G.N."/>
            <person name="Peery A.N."/>
            <person name="Jiang X."/>
            <person name="Tu Z."/>
            <person name="Stegniy V.N."/>
            <person name="Sharakhova M.V."/>
            <person name="Sharakhov I.V."/>
        </authorList>
    </citation>
    <scope>NUCLEOTIDE SEQUENCE [LARGE SCALE GENOMIC DNA]</scope>
    <source>
        <strain evidence="1 2">ALBI9_A</strain>
    </source>
</reference>
<accession>A0A182FIP4</accession>
<reference evidence="1" key="2">
    <citation type="submission" date="2022-08" db="UniProtKB">
        <authorList>
            <consortium name="EnsemblMetazoa"/>
        </authorList>
    </citation>
    <scope>IDENTIFICATION</scope>
    <source>
        <strain evidence="1">STECLA/ALBI9_A</strain>
    </source>
</reference>
<dbReference type="VEuPathDB" id="VectorBase:AALB20_028673"/>
<evidence type="ECO:0000313" key="1">
    <source>
        <dbReference type="EnsemblMetazoa" id="AALB006389-PA"/>
    </source>
</evidence>
<name>A0A182FIP4_ANOAL</name>
<dbReference type="STRING" id="7167.A0A182FIP4"/>
<sequence>MGFRPVEEMRGPNNCFEADLPSVERSVERAKDASRKIRDIPIGEGRFGGGGGVVPGLAVQPPCLLGVRVANDNDEQRSTRPGSRLWGPGQHSLRERGSAKWERQGPAFWGLINPQWNMCNKGRRQSPINVEPEKLLFDPYLRSLHIDKHKPFILHTNKQLDE</sequence>
<evidence type="ECO:0000313" key="2">
    <source>
        <dbReference type="Proteomes" id="UP000069272"/>
    </source>
</evidence>
<dbReference type="SUPFAM" id="SSF51069">
    <property type="entry name" value="Carbonic anhydrase"/>
    <property type="match status" value="1"/>
</dbReference>
<dbReference type="VEuPathDB" id="VectorBase:AALB006389"/>
<proteinExistence type="predicted"/>
<dbReference type="Proteomes" id="UP000069272">
    <property type="component" value="Chromosome X"/>
</dbReference>
<dbReference type="Gene3D" id="3.10.200.10">
    <property type="entry name" value="Alpha carbonic anhydrase"/>
    <property type="match status" value="1"/>
</dbReference>
<protein>
    <submittedName>
        <fullName evidence="1">Uncharacterized protein</fullName>
    </submittedName>
</protein>
<organism evidence="1 2">
    <name type="scientific">Anopheles albimanus</name>
    <name type="common">New world malaria mosquito</name>
    <dbReference type="NCBI Taxonomy" id="7167"/>
    <lineage>
        <taxon>Eukaryota</taxon>
        <taxon>Metazoa</taxon>
        <taxon>Ecdysozoa</taxon>
        <taxon>Arthropoda</taxon>
        <taxon>Hexapoda</taxon>
        <taxon>Insecta</taxon>
        <taxon>Pterygota</taxon>
        <taxon>Neoptera</taxon>
        <taxon>Endopterygota</taxon>
        <taxon>Diptera</taxon>
        <taxon>Nematocera</taxon>
        <taxon>Culicoidea</taxon>
        <taxon>Culicidae</taxon>
        <taxon>Anophelinae</taxon>
        <taxon>Anopheles</taxon>
    </lineage>
</organism>
<dbReference type="PROSITE" id="PS51144">
    <property type="entry name" value="ALPHA_CA_2"/>
    <property type="match status" value="1"/>
</dbReference>
<dbReference type="InterPro" id="IPR036398">
    <property type="entry name" value="CA_dom_sf"/>
</dbReference>
<dbReference type="InterPro" id="IPR001148">
    <property type="entry name" value="CA_dom"/>
</dbReference>
<dbReference type="AlphaFoldDB" id="A0A182FIP4"/>